<proteinExistence type="predicted"/>
<feature type="transmembrane region" description="Helical" evidence="1">
    <location>
        <begin position="46"/>
        <end position="67"/>
    </location>
</feature>
<dbReference type="PANTHER" id="PTHR35342">
    <property type="entry name" value="TRICARBOXYLIC TRANSPORT PROTEIN"/>
    <property type="match status" value="1"/>
</dbReference>
<dbReference type="AlphaFoldDB" id="A0A327K7C7"/>
<name>A0A327K7C7_9BRAD</name>
<feature type="transmembrane region" description="Helical" evidence="1">
    <location>
        <begin position="136"/>
        <end position="161"/>
    </location>
</feature>
<feature type="transmembrane region" description="Helical" evidence="1">
    <location>
        <begin position="468"/>
        <end position="486"/>
    </location>
</feature>
<evidence type="ECO:0000259" key="2">
    <source>
        <dbReference type="Pfam" id="PF01970"/>
    </source>
</evidence>
<reference evidence="4" key="1">
    <citation type="submission" date="2018-10" db="EMBL/GenBank/DDBJ databases">
        <authorList>
            <person name="Peiro R."/>
            <person name="Begona"/>
            <person name="Cbmso G."/>
            <person name="Lopez M."/>
            <person name="Gonzalez S."/>
            <person name="Sacristan E."/>
            <person name="Castillo E."/>
        </authorList>
    </citation>
    <scope>NUCLEOTIDE SEQUENCE</scope>
    <source>
        <strain evidence="4">Rhod_genome</strain>
    </source>
</reference>
<evidence type="ECO:0000313" key="5">
    <source>
        <dbReference type="Proteomes" id="UP000289200"/>
    </source>
</evidence>
<feature type="transmembrane region" description="Helical" evidence="1">
    <location>
        <begin position="352"/>
        <end position="373"/>
    </location>
</feature>
<feature type="domain" description="DUF112" evidence="2">
    <location>
        <begin position="18"/>
        <end position="437"/>
    </location>
</feature>
<feature type="transmembrane region" description="Helical" evidence="1">
    <location>
        <begin position="201"/>
        <end position="221"/>
    </location>
</feature>
<dbReference type="PANTHER" id="PTHR35342:SF5">
    <property type="entry name" value="TRICARBOXYLIC TRANSPORT PROTEIN"/>
    <property type="match status" value="1"/>
</dbReference>
<reference evidence="3 6" key="3">
    <citation type="submission" date="2019-11" db="EMBL/GenBank/DDBJ databases">
        <title>Whole-genome sequence of Rhodoplanes serenus DSM 18633, type strain.</title>
        <authorList>
            <person name="Kyndt J.A."/>
            <person name="Meyer T.E."/>
        </authorList>
    </citation>
    <scope>NUCLEOTIDE SEQUENCE [LARGE SCALE GENOMIC DNA]</scope>
    <source>
        <strain evidence="3 6">DSM 18633</strain>
    </source>
</reference>
<feature type="transmembrane region" description="Helical" evidence="1">
    <location>
        <begin position="394"/>
        <end position="425"/>
    </location>
</feature>
<keyword evidence="1" id="KW-0472">Membrane</keyword>
<comment type="caution">
    <text evidence="3">The sequence shown here is derived from an EMBL/GenBank/DDBJ whole genome shotgun (WGS) entry which is preliminary data.</text>
</comment>
<feature type="transmembrane region" description="Helical" evidence="1">
    <location>
        <begin position="107"/>
        <end position="129"/>
    </location>
</feature>
<dbReference type="Proteomes" id="UP000438991">
    <property type="component" value="Unassembled WGS sequence"/>
</dbReference>
<dbReference type="Proteomes" id="UP000289200">
    <property type="component" value="Unassembled WGS sequence"/>
</dbReference>
<accession>A0A327K7C7</accession>
<feature type="transmembrane region" description="Helical" evidence="1">
    <location>
        <begin position="167"/>
        <end position="189"/>
    </location>
</feature>
<dbReference type="EMBL" id="WNKV01000002">
    <property type="protein sequence ID" value="MTW15267.1"/>
    <property type="molecule type" value="Genomic_DNA"/>
</dbReference>
<dbReference type="OrthoDB" id="9806425at2"/>
<evidence type="ECO:0000313" key="6">
    <source>
        <dbReference type="Proteomes" id="UP000438991"/>
    </source>
</evidence>
<evidence type="ECO:0000313" key="3">
    <source>
        <dbReference type="EMBL" id="MTW15267.1"/>
    </source>
</evidence>
<keyword evidence="1" id="KW-1133">Transmembrane helix</keyword>
<dbReference type="EMBL" id="UWOC01000012">
    <property type="protein sequence ID" value="VCU07136.1"/>
    <property type="molecule type" value="Genomic_DNA"/>
</dbReference>
<organism evidence="3 6">
    <name type="scientific">Rhodoplanes serenus</name>
    <dbReference type="NCBI Taxonomy" id="200615"/>
    <lineage>
        <taxon>Bacteria</taxon>
        <taxon>Pseudomonadati</taxon>
        <taxon>Pseudomonadota</taxon>
        <taxon>Alphaproteobacteria</taxon>
        <taxon>Hyphomicrobiales</taxon>
        <taxon>Nitrobacteraceae</taxon>
        <taxon>Rhodoplanes</taxon>
    </lineage>
</organism>
<evidence type="ECO:0000256" key="1">
    <source>
        <dbReference type="SAM" id="Phobius"/>
    </source>
</evidence>
<dbReference type="Pfam" id="PF01970">
    <property type="entry name" value="TctA"/>
    <property type="match status" value="1"/>
</dbReference>
<dbReference type="RefSeq" id="WP_111384764.1">
    <property type="nucleotide sequence ID" value="NZ_NPEW01000056.1"/>
</dbReference>
<evidence type="ECO:0000313" key="4">
    <source>
        <dbReference type="EMBL" id="VCU07136.1"/>
    </source>
</evidence>
<keyword evidence="1" id="KW-0812">Transmembrane</keyword>
<protein>
    <submittedName>
        <fullName evidence="3">Tripartite tricarboxylate transporter permease</fullName>
    </submittedName>
</protein>
<reference evidence="5" key="2">
    <citation type="submission" date="2018-10" db="EMBL/GenBank/DDBJ databases">
        <authorList>
            <person name="Peiro R."/>
            <person name="Begona"/>
            <person name="Cbmso G."/>
            <person name="Lopez M."/>
            <person name="Gonzalez S."/>
            <person name="Sacristan E."/>
            <person name="Castillo E."/>
        </authorList>
    </citation>
    <scope>NUCLEOTIDE SEQUENCE [LARGE SCALE GENOMIC DNA]</scope>
</reference>
<feature type="transmembrane region" description="Helical" evidence="1">
    <location>
        <begin position="317"/>
        <end position="340"/>
    </location>
</feature>
<gene>
    <name evidence="3" type="ORF">GJ689_03485</name>
    <name evidence="4" type="ORF">RHODGE_RHODGE_00241</name>
</gene>
<keyword evidence="5" id="KW-1185">Reference proteome</keyword>
<dbReference type="InterPro" id="IPR002823">
    <property type="entry name" value="DUF112_TM"/>
</dbReference>
<feature type="transmembrane region" description="Helical" evidence="1">
    <location>
        <begin position="12"/>
        <end position="34"/>
    </location>
</feature>
<feature type="transmembrane region" description="Helical" evidence="1">
    <location>
        <begin position="257"/>
        <end position="280"/>
    </location>
</feature>
<sequence length="502" mass="52780">MFEHLLNGFAVALLPLNLLIALAGCLVGTLIGVLPGLGPTATLAMLIPLVFSMPPATALILLTSVYYGSMYGGSTTSILVNIPGESASVITTIDGHKMAMQGRAGPALAIAAIGSFIAGTFSVLMLTFVGAPIARYALLFGPAEFFALMVFGLCTVASLTGTNVTKSIISTCLGLMIATVGIDLVSGAARFTFGNPFLQDGVDFVVVAIGMFALTEVVITAREVHAGTRAQIVKAGRVWISWSEFVYSLPAILRGTVFGFVIGMLPGAGATLSTFIAYNLEKRVCKNPERLGTGDIRGVANPESANNAASGASLVPLLTLGLPGGGATAVMLGALMMLDITPGPLMFEKHGAIVWTLIASMYVGNTLLLLLNWPLVNVFARVMRIPAKYLMPTVLVISTIGVWSLSYSAVDLVLTGAAGLLGYYMRVHKYPVEPLILGLILGGRLEQAYRQALIISKGSNMIFFEKPIALVLLICAVLFLFLPTLLKKSQQFRAVQESASAG</sequence>